<comment type="caution">
    <text evidence="2">The sequence shown here is derived from an EMBL/GenBank/DDBJ whole genome shotgun (WGS) entry which is preliminary data.</text>
</comment>
<gene>
    <name evidence="2" type="ORF">C4B63_41g248</name>
</gene>
<feature type="compositionally biased region" description="Low complexity" evidence="1">
    <location>
        <begin position="218"/>
        <end position="230"/>
    </location>
</feature>
<evidence type="ECO:0000256" key="1">
    <source>
        <dbReference type="SAM" id="MobiDB-lite"/>
    </source>
</evidence>
<evidence type="ECO:0008006" key="4">
    <source>
        <dbReference type="Google" id="ProtNLM"/>
    </source>
</evidence>
<dbReference type="CDD" id="cd09917">
    <property type="entry name" value="F-box_SF"/>
    <property type="match status" value="1"/>
</dbReference>
<protein>
    <recommendedName>
        <fullName evidence="4">F-box domain-containing protein</fullName>
    </recommendedName>
</protein>
<dbReference type="PANTHER" id="PTHR37561">
    <property type="entry name" value="F-BOX DOMAIN-CONTAINING PROTEIN"/>
    <property type="match status" value="1"/>
</dbReference>
<dbReference type="VEuPathDB" id="TriTrypDB:C4B63_41g248"/>
<dbReference type="Proteomes" id="UP000246121">
    <property type="component" value="Unassembled WGS sequence"/>
</dbReference>
<evidence type="ECO:0000313" key="2">
    <source>
        <dbReference type="EMBL" id="PWU91829.1"/>
    </source>
</evidence>
<dbReference type="VEuPathDB" id="TriTrypDB:C3747_50g153"/>
<reference evidence="2 3" key="1">
    <citation type="journal article" date="2018" name="Microb. Genom.">
        <title>Expanding an expanded genome: long-read sequencing of Trypanosoma cruzi.</title>
        <authorList>
            <person name="Berna L."/>
            <person name="Rodriguez M."/>
            <person name="Chiribao M.L."/>
            <person name="Parodi-Talice A."/>
            <person name="Pita S."/>
            <person name="Rijo G."/>
            <person name="Alvarez-Valin F."/>
            <person name="Robello C."/>
        </authorList>
    </citation>
    <scope>NUCLEOTIDE SEQUENCE [LARGE SCALE GENOMIC DNA]</scope>
    <source>
        <strain evidence="2 3">Dm28c</strain>
    </source>
</reference>
<dbReference type="VEuPathDB" id="TriTrypDB:BCY84_19441"/>
<dbReference type="PANTHER" id="PTHR37561:SF3">
    <property type="entry name" value="F-BOX DOMAIN-CONTAINING PROTEIN"/>
    <property type="match status" value="1"/>
</dbReference>
<accession>A0A2V2V634</accession>
<dbReference type="VEuPathDB" id="TriTrypDB:TCSYLVIO_006904"/>
<dbReference type="VEuPathDB" id="TriTrypDB:TcG_02343"/>
<dbReference type="SUPFAM" id="SSF81383">
    <property type="entry name" value="F-box domain"/>
    <property type="match status" value="1"/>
</dbReference>
<feature type="compositionally biased region" description="Low complexity" evidence="1">
    <location>
        <begin position="558"/>
        <end position="569"/>
    </location>
</feature>
<evidence type="ECO:0000313" key="3">
    <source>
        <dbReference type="Proteomes" id="UP000246121"/>
    </source>
</evidence>
<dbReference type="VEuPathDB" id="TriTrypDB:TcCL_NonESM01439"/>
<feature type="region of interest" description="Disordered" evidence="1">
    <location>
        <begin position="137"/>
        <end position="230"/>
    </location>
</feature>
<feature type="compositionally biased region" description="Basic and acidic residues" evidence="1">
    <location>
        <begin position="526"/>
        <end position="540"/>
    </location>
</feature>
<feature type="compositionally biased region" description="Acidic residues" evidence="1">
    <location>
        <begin position="152"/>
        <end position="163"/>
    </location>
</feature>
<dbReference type="VEuPathDB" id="TriTrypDB:Tc_MARK_5658"/>
<dbReference type="VEuPathDB" id="TriTrypDB:TCDM_04980"/>
<dbReference type="EMBL" id="PRFA01000041">
    <property type="protein sequence ID" value="PWU91829.1"/>
    <property type="molecule type" value="Genomic_DNA"/>
</dbReference>
<feature type="region of interest" description="Disordered" evidence="1">
    <location>
        <begin position="526"/>
        <end position="569"/>
    </location>
</feature>
<feature type="compositionally biased region" description="Basic and acidic residues" evidence="1">
    <location>
        <begin position="184"/>
        <end position="199"/>
    </location>
</feature>
<dbReference type="VEuPathDB" id="TriTrypDB:TcCLB.508593.140"/>
<dbReference type="VEuPathDB" id="TriTrypDB:TcBrA4_0067230"/>
<dbReference type="AlphaFoldDB" id="A0A2V2V634"/>
<feature type="compositionally biased region" description="Acidic residues" evidence="1">
    <location>
        <begin position="171"/>
        <end position="181"/>
    </location>
</feature>
<dbReference type="VEuPathDB" id="TriTrypDB:TcCLB.506529.80"/>
<name>A0A2V2V634_TRYCR</name>
<dbReference type="InterPro" id="IPR036047">
    <property type="entry name" value="F-box-like_dom_sf"/>
</dbReference>
<sequence>MEGKVKTSRREVNHNMTVRKQVETLGDDASSAMETEANGEYGESTRCVSGPLPLRQTRLLGLLLLVSVVLPPVSPTLEELARMSFSSTATGPLGADVFWSHSNVDGTDGCSTVGELDTEVRGERLFDYMRTGVSEPWVSKMTGGDAWRRRDEEEEEDEEDEEDKAVRSGDSLDDAAEEEGQVVDGKELQDKTLGRERRILTMGEAHPLAPVEKDRRSTLSSSSIGGSSSSTQLAIGSEYNSLVSTPRKLLLPNALTNHRSVSGDLCADSIDVDDDVNKENDRKDFFEALPDAALLRIFLFLVFPDVVSLLGTNKRLNGLLRKKFQVNEHGVFRIPAFTGRPSLADRYGGNFAGNKNHHAKNKNGVSGTMTKNIRLFFGQQRRDPHPASLRHLLNFLVPEISIPHMESHTNALNNRGKGCTWVFVTSQDDVKLLMQFNRLIFLDLNADGREVYMVAPPRSRKWIQEYAENIARWSTRPIYLPRQPMVIEVPEKPSMKRKRLKWQLQNEKNMQAQQVEDGEPIQENEFEQKEKEEQKHHEEISQINEEEEQHQETTPFVSEASAEADGDSSTIHLPREERQEMENAVNETSFFAAFSPRMTREGEDELEKTCGSFFKHENILRPSQRKCHNPYSPVYVFYSNLYTTTVCLGDGRYRHDPYLYNPLWEPVEPQMVALIKE</sequence>
<proteinExistence type="predicted"/>
<organism evidence="2 3">
    <name type="scientific">Trypanosoma cruzi</name>
    <dbReference type="NCBI Taxonomy" id="5693"/>
    <lineage>
        <taxon>Eukaryota</taxon>
        <taxon>Discoba</taxon>
        <taxon>Euglenozoa</taxon>
        <taxon>Kinetoplastea</taxon>
        <taxon>Metakinetoplastina</taxon>
        <taxon>Trypanosomatida</taxon>
        <taxon>Trypanosomatidae</taxon>
        <taxon>Trypanosoma</taxon>
        <taxon>Schizotrypanum</taxon>
    </lineage>
</organism>
<dbReference type="VEuPathDB" id="TriTrypDB:ECC02_002479"/>